<accession>A0A1J5PB54</accession>
<organism evidence="1">
    <name type="scientific">mine drainage metagenome</name>
    <dbReference type="NCBI Taxonomy" id="410659"/>
    <lineage>
        <taxon>unclassified sequences</taxon>
        <taxon>metagenomes</taxon>
        <taxon>ecological metagenomes</taxon>
    </lineage>
</organism>
<gene>
    <name evidence="1" type="ORF">GALL_499670</name>
</gene>
<sequence length="82" mass="8747">MALRPSMLVGCAGVIVDHHRCLQAQGIGPDTGLLKRVMFAIDRGAIVLQRGLRAAHQLNGILILMDEMDKGNLAGGKLFGLL</sequence>
<reference evidence="1" key="1">
    <citation type="submission" date="2016-10" db="EMBL/GenBank/DDBJ databases">
        <title>Sequence of Gallionella enrichment culture.</title>
        <authorList>
            <person name="Poehlein A."/>
            <person name="Muehling M."/>
            <person name="Daniel R."/>
        </authorList>
    </citation>
    <scope>NUCLEOTIDE SEQUENCE</scope>
</reference>
<dbReference type="AlphaFoldDB" id="A0A1J5PB54"/>
<dbReference type="EMBL" id="MLJW01005307">
    <property type="protein sequence ID" value="OIQ68442.1"/>
    <property type="molecule type" value="Genomic_DNA"/>
</dbReference>
<proteinExistence type="predicted"/>
<comment type="caution">
    <text evidence="1">The sequence shown here is derived from an EMBL/GenBank/DDBJ whole genome shotgun (WGS) entry which is preliminary data.</text>
</comment>
<protein>
    <submittedName>
        <fullName evidence="1">Uncharacterized protein</fullName>
    </submittedName>
</protein>
<evidence type="ECO:0000313" key="1">
    <source>
        <dbReference type="EMBL" id="OIQ68442.1"/>
    </source>
</evidence>
<name>A0A1J5PB54_9ZZZZ</name>